<reference evidence="1" key="1">
    <citation type="journal article" date="2020" name="ISME J.">
        <title>Gammaproteobacteria mediating utilization of methyl-, sulfur- and petroleum organic compounds in deep ocean hydrothermal plumes.</title>
        <authorList>
            <person name="Zhou Z."/>
            <person name="Liu Y."/>
            <person name="Pan J."/>
            <person name="Cron B.R."/>
            <person name="Toner B.M."/>
            <person name="Anantharaman K."/>
            <person name="Breier J.A."/>
            <person name="Dick G.J."/>
            <person name="Li M."/>
        </authorList>
    </citation>
    <scope>NUCLEOTIDE SEQUENCE</scope>
    <source>
        <strain evidence="1">SZUA-1435</strain>
    </source>
</reference>
<dbReference type="Gene3D" id="3.30.1860.10">
    <property type="entry name" value="uncharacterized conserved protein from methanopyrus kandleri domain like"/>
    <property type="match status" value="1"/>
</dbReference>
<protein>
    <submittedName>
        <fullName evidence="1">DUF424 family protein</fullName>
    </submittedName>
</protein>
<dbReference type="Proteomes" id="UP000605805">
    <property type="component" value="Unassembled WGS sequence"/>
</dbReference>
<dbReference type="EMBL" id="DQTV01000123">
    <property type="protein sequence ID" value="HIP57608.1"/>
    <property type="molecule type" value="Genomic_DNA"/>
</dbReference>
<proteinExistence type="predicted"/>
<gene>
    <name evidence="1" type="ORF">EYH02_06070</name>
</gene>
<dbReference type="Pfam" id="PF04242">
    <property type="entry name" value="DUF424"/>
    <property type="match status" value="1"/>
</dbReference>
<organism evidence="1 2">
    <name type="scientific">Ignisphaera aggregans</name>
    <dbReference type="NCBI Taxonomy" id="334771"/>
    <lineage>
        <taxon>Archaea</taxon>
        <taxon>Thermoproteota</taxon>
        <taxon>Thermoprotei</taxon>
        <taxon>Desulfurococcales</taxon>
        <taxon>Desulfurococcaceae</taxon>
        <taxon>Ignisphaera</taxon>
    </lineage>
</organism>
<dbReference type="AlphaFoldDB" id="A0A832Z4D6"/>
<sequence length="116" mass="12937">MTAPEVVNMSEKGEGLYYVRVHQIDGKVLVAVCDEEILGKEFRKGDIVLSISSEFYKGERADLKRVIELILESDIAVITGKRIVRELIKAGLAVPEAVLEIGDQLHVQIVKSVYRV</sequence>
<dbReference type="InterPro" id="IPR007355">
    <property type="entry name" value="DUF424"/>
</dbReference>
<accession>A0A832Z4D6</accession>
<evidence type="ECO:0000313" key="2">
    <source>
        <dbReference type="Proteomes" id="UP000605805"/>
    </source>
</evidence>
<name>A0A832Z4D6_9CREN</name>
<comment type="caution">
    <text evidence="1">The sequence shown here is derived from an EMBL/GenBank/DDBJ whole genome shotgun (WGS) entry which is preliminary data.</text>
</comment>
<evidence type="ECO:0000313" key="1">
    <source>
        <dbReference type="EMBL" id="HIP57608.1"/>
    </source>
</evidence>